<proteinExistence type="predicted"/>
<comment type="caution">
    <text evidence="2">The sequence shown here is derived from an EMBL/GenBank/DDBJ whole genome shotgun (WGS) entry which is preliminary data.</text>
</comment>
<sequence length="280" mass="31371">MIKKGWQQLRQQKKNGISMAVVLCVSAFFVAFAAAILYTAGMLTAQSNLRLKQERCSQLAKSAADVLDQELQKYTNKDTTEAGSDSFYTFVNKFLDDSQYLDYSEDYPDATKYNFLVSDTDLSDLSKADSLPEGYGNIRIALTKEKNASEDSDSLKTGEIHTAANNAANYKTEIDRIRNITVRDYNFSVAVTASYEDATYTYTTEYSREEKYDVKFTHNGKVIVWDDTNSCWRVGNTSGEVYTPDTSQNIQYEFLNTTTSCVFKENVYTETAGGGTAGDD</sequence>
<dbReference type="RefSeq" id="WP_109214317.1">
    <property type="nucleotide sequence ID" value="NZ_CABMEW010000003.1"/>
</dbReference>
<evidence type="ECO:0000313" key="2">
    <source>
        <dbReference type="EMBL" id="PWE88086.1"/>
    </source>
</evidence>
<dbReference type="OrthoDB" id="2087878at2"/>
<evidence type="ECO:0000313" key="3">
    <source>
        <dbReference type="Proteomes" id="UP000245288"/>
    </source>
</evidence>
<keyword evidence="1" id="KW-0812">Transmembrane</keyword>
<dbReference type="Proteomes" id="UP000245288">
    <property type="component" value="Unassembled WGS sequence"/>
</dbReference>
<protein>
    <submittedName>
        <fullName evidence="2">Uncharacterized protein</fullName>
    </submittedName>
</protein>
<evidence type="ECO:0000256" key="1">
    <source>
        <dbReference type="SAM" id="Phobius"/>
    </source>
</evidence>
<feature type="transmembrane region" description="Helical" evidence="1">
    <location>
        <begin position="20"/>
        <end position="43"/>
    </location>
</feature>
<keyword evidence="3" id="KW-1185">Reference proteome</keyword>
<dbReference type="AlphaFoldDB" id="A0A2V1JV33"/>
<organism evidence="2 3">
    <name type="scientific">Eubacterium ramulus</name>
    <dbReference type="NCBI Taxonomy" id="39490"/>
    <lineage>
        <taxon>Bacteria</taxon>
        <taxon>Bacillati</taxon>
        <taxon>Bacillota</taxon>
        <taxon>Clostridia</taxon>
        <taxon>Eubacteriales</taxon>
        <taxon>Eubacteriaceae</taxon>
        <taxon>Eubacterium</taxon>
    </lineage>
</organism>
<name>A0A2V1JV33_EUBRA</name>
<dbReference type="EMBL" id="JRFU01000003">
    <property type="protein sequence ID" value="PWE88086.1"/>
    <property type="molecule type" value="Genomic_DNA"/>
</dbReference>
<keyword evidence="1" id="KW-1133">Transmembrane helix</keyword>
<gene>
    <name evidence="2" type="ORF">LG34_00280</name>
</gene>
<reference evidence="2 3" key="1">
    <citation type="submission" date="2014-09" db="EMBL/GenBank/DDBJ databases">
        <title>Butyrate-producing bacteria isolated from human gut.</title>
        <authorList>
            <person name="Zhang Q."/>
            <person name="Zhao L."/>
        </authorList>
    </citation>
    <scope>NUCLEOTIDE SEQUENCE [LARGE SCALE GENOMIC DNA]</scope>
    <source>
        <strain evidence="2 3">21</strain>
    </source>
</reference>
<keyword evidence="1" id="KW-0472">Membrane</keyword>
<accession>A0A2V1JV33</accession>